<dbReference type="PANTHER" id="PTHR34535:SF3">
    <property type="entry name" value="HYDROGENASE MATURATION FACTOR HYPA"/>
    <property type="match status" value="1"/>
</dbReference>
<evidence type="ECO:0000256" key="2">
    <source>
        <dbReference type="ARBA" id="ARBA00022723"/>
    </source>
</evidence>
<dbReference type="Pfam" id="PF01155">
    <property type="entry name" value="HypA"/>
    <property type="match status" value="1"/>
</dbReference>
<name>A0AAW5HX94_9CORY</name>
<evidence type="ECO:0000256" key="4">
    <source>
        <dbReference type="HAMAP-Rule" id="MF_00213"/>
    </source>
</evidence>
<sequence>MHELSLLRGVIDAVNESVPGRNVLAVGMKVGTRSGVDVYALRQAWDLARVDTTCAQARLDLDIIPAAVWCPQCEDTVEIDEYFALRCPKCDTPTADLRGGDEFQVTWVDVE</sequence>
<feature type="binding site" evidence="4">
    <location>
        <position position="2"/>
    </location>
    <ligand>
        <name>Ni(2+)</name>
        <dbReference type="ChEBI" id="CHEBI:49786"/>
    </ligand>
</feature>
<dbReference type="PIRSF" id="PIRSF004761">
    <property type="entry name" value="Hydrgn_mat_HypA"/>
    <property type="match status" value="1"/>
</dbReference>
<comment type="function">
    <text evidence="4">Involved in the maturation of [NiFe] hydrogenases. Required for nickel insertion into the metal center of the hydrogenase.</text>
</comment>
<dbReference type="EMBL" id="JAEUWV010000010">
    <property type="protein sequence ID" value="MCO6394853.1"/>
    <property type="molecule type" value="Genomic_DNA"/>
</dbReference>
<comment type="similarity">
    <text evidence="4">Belongs to the HypA/HybF family.</text>
</comment>
<comment type="caution">
    <text evidence="5">The sequence shown here is derived from an EMBL/GenBank/DDBJ whole genome shotgun (WGS) entry which is preliminary data.</text>
</comment>
<gene>
    <name evidence="4" type="primary">hypA</name>
    <name evidence="5" type="ORF">JMN37_07680</name>
</gene>
<keyword evidence="2 4" id="KW-0479">Metal-binding</keyword>
<proteinExistence type="inferred from homology"/>
<dbReference type="GO" id="GO:0008270">
    <property type="term" value="F:zinc ion binding"/>
    <property type="evidence" value="ECO:0007669"/>
    <property type="project" value="UniProtKB-UniRule"/>
</dbReference>
<evidence type="ECO:0000256" key="3">
    <source>
        <dbReference type="ARBA" id="ARBA00022833"/>
    </source>
</evidence>
<feature type="binding site" evidence="4">
    <location>
        <position position="73"/>
    </location>
    <ligand>
        <name>Zn(2+)</name>
        <dbReference type="ChEBI" id="CHEBI:29105"/>
    </ligand>
</feature>
<dbReference type="HAMAP" id="MF_00213">
    <property type="entry name" value="HypA_HybF"/>
    <property type="match status" value="1"/>
</dbReference>
<evidence type="ECO:0000313" key="5">
    <source>
        <dbReference type="EMBL" id="MCO6394853.1"/>
    </source>
</evidence>
<dbReference type="RefSeq" id="WP_071573925.1">
    <property type="nucleotide sequence ID" value="NZ_JAEUWV010000010.1"/>
</dbReference>
<evidence type="ECO:0000256" key="1">
    <source>
        <dbReference type="ARBA" id="ARBA00022596"/>
    </source>
</evidence>
<reference evidence="5 6" key="1">
    <citation type="submission" date="2021-01" db="EMBL/GenBank/DDBJ databases">
        <title>Identification and Characterization of Corynebacterium sp.</title>
        <authorList>
            <person name="Luo Q."/>
            <person name="Qu P."/>
            <person name="Chen Q."/>
        </authorList>
    </citation>
    <scope>NUCLEOTIDE SEQUENCE [LARGE SCALE GENOMIC DNA]</scope>
    <source>
        <strain evidence="5 6">MC-18</strain>
    </source>
</reference>
<accession>A0AAW5HX94</accession>
<protein>
    <recommendedName>
        <fullName evidence="4">Hydrogenase maturation factor HypA</fullName>
    </recommendedName>
</protein>
<dbReference type="AlphaFoldDB" id="A0AAW5HX94"/>
<feature type="binding site" evidence="4">
    <location>
        <position position="90"/>
    </location>
    <ligand>
        <name>Zn(2+)</name>
        <dbReference type="ChEBI" id="CHEBI:29105"/>
    </ligand>
</feature>
<keyword evidence="6" id="KW-1185">Reference proteome</keyword>
<organism evidence="5 6">
    <name type="scientific">Corynebacterium lipophilum</name>
    <dbReference type="NCBI Taxonomy" id="2804918"/>
    <lineage>
        <taxon>Bacteria</taxon>
        <taxon>Bacillati</taxon>
        <taxon>Actinomycetota</taxon>
        <taxon>Actinomycetes</taxon>
        <taxon>Mycobacteriales</taxon>
        <taxon>Corynebacteriaceae</taxon>
        <taxon>Corynebacterium</taxon>
    </lineage>
</organism>
<dbReference type="GO" id="GO:0016151">
    <property type="term" value="F:nickel cation binding"/>
    <property type="evidence" value="ECO:0007669"/>
    <property type="project" value="UniProtKB-UniRule"/>
</dbReference>
<feature type="binding site" evidence="4">
    <location>
        <position position="87"/>
    </location>
    <ligand>
        <name>Zn(2+)</name>
        <dbReference type="ChEBI" id="CHEBI:29105"/>
    </ligand>
</feature>
<dbReference type="Gene3D" id="3.30.2320.80">
    <property type="match status" value="1"/>
</dbReference>
<dbReference type="PANTHER" id="PTHR34535">
    <property type="entry name" value="HYDROGENASE MATURATION FACTOR HYPA"/>
    <property type="match status" value="1"/>
</dbReference>
<feature type="binding site" evidence="4">
    <location>
        <position position="70"/>
    </location>
    <ligand>
        <name>Zn(2+)</name>
        <dbReference type="ChEBI" id="CHEBI:29105"/>
    </ligand>
</feature>
<dbReference type="Proteomes" id="UP001205920">
    <property type="component" value="Unassembled WGS sequence"/>
</dbReference>
<keyword evidence="3 4" id="KW-0862">Zinc</keyword>
<evidence type="ECO:0000313" key="6">
    <source>
        <dbReference type="Proteomes" id="UP001205920"/>
    </source>
</evidence>
<dbReference type="InterPro" id="IPR000688">
    <property type="entry name" value="HypA/HybF"/>
</dbReference>
<keyword evidence="1 4" id="KW-0533">Nickel</keyword>
<dbReference type="GO" id="GO:0051604">
    <property type="term" value="P:protein maturation"/>
    <property type="evidence" value="ECO:0007669"/>
    <property type="project" value="InterPro"/>
</dbReference>